<keyword evidence="3" id="KW-1185">Reference proteome</keyword>
<organism evidence="2 3">
    <name type="scientific">Candidatus Methylobacter favarea</name>
    <dbReference type="NCBI Taxonomy" id="2707345"/>
    <lineage>
        <taxon>Bacteria</taxon>
        <taxon>Pseudomonadati</taxon>
        <taxon>Pseudomonadota</taxon>
        <taxon>Gammaproteobacteria</taxon>
        <taxon>Methylococcales</taxon>
        <taxon>Methylococcaceae</taxon>
        <taxon>Methylobacter</taxon>
    </lineage>
</organism>
<dbReference type="AlphaFoldDB" id="A0A8S0WZC8"/>
<feature type="domain" description="Rhodanese" evidence="1">
    <location>
        <begin position="16"/>
        <end position="104"/>
    </location>
</feature>
<dbReference type="Pfam" id="PF00581">
    <property type="entry name" value="Rhodanese"/>
    <property type="match status" value="1"/>
</dbReference>
<dbReference type="InterPro" id="IPR001763">
    <property type="entry name" value="Rhodanese-like_dom"/>
</dbReference>
<name>A0A8S0WZC8_9GAMM</name>
<dbReference type="InterPro" id="IPR036873">
    <property type="entry name" value="Rhodanese-like_dom_sf"/>
</dbReference>
<dbReference type="PANTHER" id="PTHR43031:SF1">
    <property type="entry name" value="PYRIDINE NUCLEOTIDE-DISULPHIDE OXIDOREDUCTASE"/>
    <property type="match status" value="1"/>
</dbReference>
<reference evidence="2 3" key="1">
    <citation type="submission" date="2020-02" db="EMBL/GenBank/DDBJ databases">
        <authorList>
            <person name="Hogendoorn C."/>
        </authorList>
    </citation>
    <scope>NUCLEOTIDE SEQUENCE [LARGE SCALE GENOMIC DNA]</scope>
    <source>
        <strain evidence="2">METHB21</strain>
    </source>
</reference>
<dbReference type="Gene3D" id="3.40.250.10">
    <property type="entry name" value="Rhodanese-like domain"/>
    <property type="match status" value="1"/>
</dbReference>
<dbReference type="PANTHER" id="PTHR43031">
    <property type="entry name" value="FAD-DEPENDENT OXIDOREDUCTASE"/>
    <property type="match status" value="1"/>
</dbReference>
<dbReference type="InterPro" id="IPR050229">
    <property type="entry name" value="GlpE_sulfurtransferase"/>
</dbReference>
<evidence type="ECO:0000313" key="2">
    <source>
        <dbReference type="EMBL" id="CAA9890105.1"/>
    </source>
</evidence>
<dbReference type="EMBL" id="CADCXN010000045">
    <property type="protein sequence ID" value="CAA9890105.1"/>
    <property type="molecule type" value="Genomic_DNA"/>
</dbReference>
<protein>
    <submittedName>
        <fullName evidence="2">Thiosulfate sulfurtransferase</fullName>
    </submittedName>
</protein>
<dbReference type="SUPFAM" id="SSF52821">
    <property type="entry name" value="Rhodanese/Cell cycle control phosphatase"/>
    <property type="match status" value="1"/>
</dbReference>
<accession>A0A8S0WZC8</accession>
<dbReference type="PROSITE" id="PS50206">
    <property type="entry name" value="RHODANESE_3"/>
    <property type="match status" value="1"/>
</dbReference>
<gene>
    <name evidence="2" type="ORF">METHB2_180056</name>
</gene>
<evidence type="ECO:0000259" key="1">
    <source>
        <dbReference type="PROSITE" id="PS50206"/>
    </source>
</evidence>
<evidence type="ECO:0000313" key="3">
    <source>
        <dbReference type="Proteomes" id="UP000494216"/>
    </source>
</evidence>
<dbReference type="SMART" id="SM00450">
    <property type="entry name" value="RHOD"/>
    <property type="match status" value="1"/>
</dbReference>
<proteinExistence type="predicted"/>
<dbReference type="RefSeq" id="WP_174625069.1">
    <property type="nucleotide sequence ID" value="NZ_CADCXN010000045.1"/>
</dbReference>
<dbReference type="CDD" id="cd00158">
    <property type="entry name" value="RHOD"/>
    <property type="match status" value="1"/>
</dbReference>
<comment type="caution">
    <text evidence="2">The sequence shown here is derived from an EMBL/GenBank/DDBJ whole genome shotgun (WGS) entry which is preliminary data.</text>
</comment>
<dbReference type="Proteomes" id="UP000494216">
    <property type="component" value="Unassembled WGS sequence"/>
</dbReference>
<sequence>MNYKTISITESEKLIKESKPLILDCRELKDYRAGHLEDALHVHEGLKESLLKRGDKQRSLLIYCYYGHASEHLAEFFSDFGFKHVYNLEGGYSAWKEHPHQEIENASTAS</sequence>